<accession>F4RSK4</accession>
<feature type="transmembrane region" description="Helical" evidence="1">
    <location>
        <begin position="264"/>
        <end position="284"/>
    </location>
</feature>
<dbReference type="KEGG" id="mlr:MELLADRAFT_72339"/>
<protein>
    <submittedName>
        <fullName evidence="2">Uncharacterized protein</fullName>
    </submittedName>
</protein>
<gene>
    <name evidence="2" type="ORF">MELLADRAFT_72339</name>
</gene>
<dbReference type="Proteomes" id="UP000001072">
    <property type="component" value="Unassembled WGS sequence"/>
</dbReference>
<feature type="transmembrane region" description="Helical" evidence="1">
    <location>
        <begin position="183"/>
        <end position="205"/>
    </location>
</feature>
<dbReference type="GeneID" id="18932079"/>
<keyword evidence="1" id="KW-0472">Membrane</keyword>
<evidence type="ECO:0000313" key="3">
    <source>
        <dbReference type="Proteomes" id="UP000001072"/>
    </source>
</evidence>
<keyword evidence="3" id="KW-1185">Reference proteome</keyword>
<organism evidence="3">
    <name type="scientific">Melampsora larici-populina (strain 98AG31 / pathotype 3-4-7)</name>
    <name type="common">Poplar leaf rust fungus</name>
    <dbReference type="NCBI Taxonomy" id="747676"/>
    <lineage>
        <taxon>Eukaryota</taxon>
        <taxon>Fungi</taxon>
        <taxon>Dikarya</taxon>
        <taxon>Basidiomycota</taxon>
        <taxon>Pucciniomycotina</taxon>
        <taxon>Pucciniomycetes</taxon>
        <taxon>Pucciniales</taxon>
        <taxon>Melampsoraceae</taxon>
        <taxon>Melampsora</taxon>
    </lineage>
</organism>
<dbReference type="InParanoid" id="F4RSK4"/>
<feature type="transmembrane region" description="Helical" evidence="1">
    <location>
        <begin position="139"/>
        <end position="162"/>
    </location>
</feature>
<evidence type="ECO:0000256" key="1">
    <source>
        <dbReference type="SAM" id="Phobius"/>
    </source>
</evidence>
<dbReference type="VEuPathDB" id="FungiDB:MELLADRAFT_72339"/>
<feature type="transmembrane region" description="Helical" evidence="1">
    <location>
        <begin position="39"/>
        <end position="68"/>
    </location>
</feature>
<dbReference type="OrthoDB" id="2496582at2759"/>
<dbReference type="HOGENOM" id="CLU_946903_0_0_1"/>
<name>F4RSK4_MELLP</name>
<proteinExistence type="predicted"/>
<evidence type="ECO:0000313" key="2">
    <source>
        <dbReference type="EMBL" id="EGG04616.1"/>
    </source>
</evidence>
<sequence length="294" mass="33543">MSSGSPFPPSLLSSLKWWENPFREARNYANSMLKPEFPYWALSLLALFIIMRVAFIFVCAGIMIIPVFKGSDSRKRHYYLVRRVYPEGGNGMPYLVPNRCMIIVVCELVTSVLYVVLGCLNYSFYSNVSSHQDPRPVTMVWFVIAWLPSYVGMVMATFGLCYACLCDVDGTKNKKYSRILTPIVYNSIWISWSLLAIGMISYWAVRSVQDANELQMNLQHTFPLLKKASVSWDAHHDFGKVPIKALLNYMVVLFRNWSHMDLTLVGWATAWAALAGALALVNLLHHLHTRLDRS</sequence>
<reference evidence="3" key="1">
    <citation type="journal article" date="2011" name="Proc. Natl. Acad. Sci. U.S.A.">
        <title>Obligate biotrophy features unraveled by the genomic analysis of rust fungi.</title>
        <authorList>
            <person name="Duplessis S."/>
            <person name="Cuomo C.A."/>
            <person name="Lin Y.-C."/>
            <person name="Aerts A."/>
            <person name="Tisserant E."/>
            <person name="Veneault-Fourrey C."/>
            <person name="Joly D.L."/>
            <person name="Hacquard S."/>
            <person name="Amselem J."/>
            <person name="Cantarel B.L."/>
            <person name="Chiu R."/>
            <person name="Coutinho P.M."/>
            <person name="Feau N."/>
            <person name="Field M."/>
            <person name="Frey P."/>
            <person name="Gelhaye E."/>
            <person name="Goldberg J."/>
            <person name="Grabherr M.G."/>
            <person name="Kodira C.D."/>
            <person name="Kohler A."/>
            <person name="Kuees U."/>
            <person name="Lindquist E.A."/>
            <person name="Lucas S.M."/>
            <person name="Mago R."/>
            <person name="Mauceli E."/>
            <person name="Morin E."/>
            <person name="Murat C."/>
            <person name="Pangilinan J.L."/>
            <person name="Park R."/>
            <person name="Pearson M."/>
            <person name="Quesneville H."/>
            <person name="Rouhier N."/>
            <person name="Sakthikumar S."/>
            <person name="Salamov A.A."/>
            <person name="Schmutz J."/>
            <person name="Selles B."/>
            <person name="Shapiro H."/>
            <person name="Tanguay P."/>
            <person name="Tuskan G.A."/>
            <person name="Henrissat B."/>
            <person name="Van de Peer Y."/>
            <person name="Rouze P."/>
            <person name="Ellis J.G."/>
            <person name="Dodds P.N."/>
            <person name="Schein J.E."/>
            <person name="Zhong S."/>
            <person name="Hamelin R.C."/>
            <person name="Grigoriev I.V."/>
            <person name="Szabo L.J."/>
            <person name="Martin F."/>
        </authorList>
    </citation>
    <scope>NUCLEOTIDE SEQUENCE [LARGE SCALE GENOMIC DNA]</scope>
    <source>
        <strain evidence="3">98AG31 / pathotype 3-4-7</strain>
    </source>
</reference>
<keyword evidence="1" id="KW-1133">Transmembrane helix</keyword>
<dbReference type="AlphaFoldDB" id="F4RSK4"/>
<feature type="transmembrane region" description="Helical" evidence="1">
    <location>
        <begin position="100"/>
        <end position="124"/>
    </location>
</feature>
<dbReference type="EMBL" id="GL883117">
    <property type="protein sequence ID" value="EGG04616.1"/>
    <property type="molecule type" value="Genomic_DNA"/>
</dbReference>
<dbReference type="RefSeq" id="XP_007412055.1">
    <property type="nucleotide sequence ID" value="XM_007411993.1"/>
</dbReference>
<keyword evidence="1" id="KW-0812">Transmembrane</keyword>